<evidence type="ECO:0000256" key="1">
    <source>
        <dbReference type="ARBA" id="ARBA00003257"/>
    </source>
</evidence>
<dbReference type="AlphaFoldDB" id="A0A8A5Y915"/>
<evidence type="ECO:0000256" key="11">
    <source>
        <dbReference type="RuleBase" id="RU000473"/>
    </source>
</evidence>
<evidence type="ECO:0000256" key="7">
    <source>
        <dbReference type="ARBA" id="ARBA00022989"/>
    </source>
</evidence>
<keyword evidence="9 12" id="KW-0472">Membrane</keyword>
<dbReference type="HAMAP" id="MF_01350">
    <property type="entry name" value="NDH1_NuoH"/>
    <property type="match status" value="1"/>
</dbReference>
<name>A0A8A5Y915_9ARAC</name>
<evidence type="ECO:0000256" key="10">
    <source>
        <dbReference type="RuleBase" id="RU000471"/>
    </source>
</evidence>
<sequence length="305" mass="35375">MIFLNFLFVMVSSLLSVAFYTLLERKLLSYIQIRKGPNKTGFLGILQPISDALKLFSKSMNFLEISNFKISIMTPILFLSLSLSLWALIPLSEKSLIDMNFSILTFLIISSLSVYFILLIGWSSNSKYAHLGSIRSVAQMISYEVSMFLIIISISFFSYSYNFQDFIFLNFYPLIFILFPLSMIWLISCLAETNRSPFDFAEGESELVSGFNVEYFGWGFAMIFLAEYTSIVLLSILSSIFFFSKNIFFLIMFTMTLMLFFIWIRGTLPRFRFDLLMYLSWKIFLPLSISLSVFYFSLSCLFTLL</sequence>
<evidence type="ECO:0000256" key="6">
    <source>
        <dbReference type="ARBA" id="ARBA00022692"/>
    </source>
</evidence>
<evidence type="ECO:0000256" key="4">
    <source>
        <dbReference type="ARBA" id="ARBA00021009"/>
    </source>
</evidence>
<feature type="transmembrane region" description="Helical" evidence="12">
    <location>
        <begin position="68"/>
        <end position="89"/>
    </location>
</feature>
<gene>
    <name evidence="13" type="primary">nad1</name>
</gene>
<comment type="subcellular location">
    <subcellularLocation>
        <location evidence="10">Mitochondrion inner membrane</location>
        <topology evidence="10">Multi-pass membrane protein</topology>
    </subcellularLocation>
    <subcellularLocation>
        <location evidence="2">Mitochondrion membrane</location>
        <topology evidence="2">Multi-pass membrane protein</topology>
    </subcellularLocation>
</comment>
<dbReference type="InterPro" id="IPR018086">
    <property type="entry name" value="NADH_UbQ_OxRdtase_su1_CS"/>
</dbReference>
<dbReference type="PANTHER" id="PTHR11432">
    <property type="entry name" value="NADH DEHYDROGENASE SUBUNIT 1"/>
    <property type="match status" value="1"/>
</dbReference>
<keyword evidence="8 11" id="KW-0830">Ubiquinone</keyword>
<keyword evidence="7 12" id="KW-1133">Transmembrane helix</keyword>
<dbReference type="GO" id="GO:0003954">
    <property type="term" value="F:NADH dehydrogenase activity"/>
    <property type="evidence" value="ECO:0007669"/>
    <property type="project" value="TreeGrafter"/>
</dbReference>
<keyword evidence="6 10" id="KW-0812">Transmembrane</keyword>
<evidence type="ECO:0000256" key="9">
    <source>
        <dbReference type="ARBA" id="ARBA00023136"/>
    </source>
</evidence>
<keyword evidence="5" id="KW-0813">Transport</keyword>
<protein>
    <recommendedName>
        <fullName evidence="4 11">NADH-ubiquinone oxidoreductase chain 1</fullName>
        <ecNumber evidence="11">7.1.1.2</ecNumber>
    </recommendedName>
</protein>
<comment type="similarity">
    <text evidence="3 10">Belongs to the complex I subunit 1 family.</text>
</comment>
<comment type="function">
    <text evidence="1">Core subunit of the mitochondrial membrane respiratory chain NADH dehydrogenase (Complex I) that is believed to belong to the minimal assembly required for catalysis. Complex I functions in the transfer of electrons from NADH to the respiratory chain. The immediate electron acceptor for the enzyme is believed to be ubiquinone.</text>
</comment>
<dbReference type="GO" id="GO:0008137">
    <property type="term" value="F:NADH dehydrogenase (ubiquinone) activity"/>
    <property type="evidence" value="ECO:0007669"/>
    <property type="project" value="UniProtKB-EC"/>
</dbReference>
<keyword evidence="10" id="KW-0520">NAD</keyword>
<reference evidence="13" key="1">
    <citation type="submission" date="2020-08" db="EMBL/GenBank/DDBJ databases">
        <authorList>
            <person name="He A.A."/>
            <person name="Guo J.J."/>
            <person name="Huang Z.Z."/>
            <person name="Liu J.J."/>
            <person name="Xu X.X."/>
        </authorList>
    </citation>
    <scope>NUCLEOTIDE SEQUENCE</scope>
</reference>
<evidence type="ECO:0000256" key="8">
    <source>
        <dbReference type="ARBA" id="ARBA00023075"/>
    </source>
</evidence>
<dbReference type="EC" id="7.1.1.2" evidence="11"/>
<feature type="transmembrane region" description="Helical" evidence="12">
    <location>
        <begin position="6"/>
        <end position="23"/>
    </location>
</feature>
<evidence type="ECO:0000313" key="13">
    <source>
        <dbReference type="EMBL" id="QTH31106.1"/>
    </source>
</evidence>
<dbReference type="Pfam" id="PF00146">
    <property type="entry name" value="NADHdh"/>
    <property type="match status" value="1"/>
</dbReference>
<comment type="catalytic activity">
    <reaction evidence="11">
        <text>a ubiquinone + NADH + 5 H(+)(in) = a ubiquinol + NAD(+) + 4 H(+)(out)</text>
        <dbReference type="Rhea" id="RHEA:29091"/>
        <dbReference type="Rhea" id="RHEA-COMP:9565"/>
        <dbReference type="Rhea" id="RHEA-COMP:9566"/>
        <dbReference type="ChEBI" id="CHEBI:15378"/>
        <dbReference type="ChEBI" id="CHEBI:16389"/>
        <dbReference type="ChEBI" id="CHEBI:17976"/>
        <dbReference type="ChEBI" id="CHEBI:57540"/>
        <dbReference type="ChEBI" id="CHEBI:57945"/>
        <dbReference type="EC" id="7.1.1.2"/>
    </reaction>
</comment>
<feature type="transmembrane region" description="Helical" evidence="12">
    <location>
        <begin position="284"/>
        <end position="304"/>
    </location>
</feature>
<evidence type="ECO:0000256" key="12">
    <source>
        <dbReference type="SAM" id="Phobius"/>
    </source>
</evidence>
<dbReference type="InterPro" id="IPR001694">
    <property type="entry name" value="NADH_UbQ_OxRdtase_su1/FPO"/>
</dbReference>
<accession>A0A8A5Y915</accession>
<dbReference type="PROSITE" id="PS00668">
    <property type="entry name" value="COMPLEX1_ND1_2"/>
    <property type="match status" value="1"/>
</dbReference>
<dbReference type="EMBL" id="MT832081">
    <property type="protein sequence ID" value="QTH31106.1"/>
    <property type="molecule type" value="Genomic_DNA"/>
</dbReference>
<evidence type="ECO:0000256" key="5">
    <source>
        <dbReference type="ARBA" id="ARBA00022448"/>
    </source>
</evidence>
<feature type="transmembrane region" description="Helical" evidence="12">
    <location>
        <begin position="247"/>
        <end position="264"/>
    </location>
</feature>
<geneLocation type="mitochondrion" evidence="13"/>
<dbReference type="PANTHER" id="PTHR11432:SF3">
    <property type="entry name" value="NADH-UBIQUINONE OXIDOREDUCTASE CHAIN 1"/>
    <property type="match status" value="1"/>
</dbReference>
<dbReference type="GO" id="GO:0005743">
    <property type="term" value="C:mitochondrial inner membrane"/>
    <property type="evidence" value="ECO:0007669"/>
    <property type="project" value="UniProtKB-SubCell"/>
</dbReference>
<feature type="transmembrane region" description="Helical" evidence="12">
    <location>
        <begin position="167"/>
        <end position="187"/>
    </location>
</feature>
<proteinExistence type="inferred from homology"/>
<evidence type="ECO:0000256" key="3">
    <source>
        <dbReference type="ARBA" id="ARBA00010535"/>
    </source>
</evidence>
<dbReference type="GO" id="GO:0009060">
    <property type="term" value="P:aerobic respiration"/>
    <property type="evidence" value="ECO:0007669"/>
    <property type="project" value="TreeGrafter"/>
</dbReference>
<keyword evidence="11 13" id="KW-0496">Mitochondrion</keyword>
<feature type="transmembrane region" description="Helical" evidence="12">
    <location>
        <begin position="101"/>
        <end position="120"/>
    </location>
</feature>
<feature type="transmembrane region" description="Helical" evidence="12">
    <location>
        <begin position="215"/>
        <end position="241"/>
    </location>
</feature>
<evidence type="ECO:0000256" key="2">
    <source>
        <dbReference type="ARBA" id="ARBA00004225"/>
    </source>
</evidence>
<feature type="transmembrane region" description="Helical" evidence="12">
    <location>
        <begin position="141"/>
        <end position="161"/>
    </location>
</feature>
<organism evidence="13">
    <name type="scientific">Atypus karschi</name>
    <dbReference type="NCBI Taxonomy" id="2337319"/>
    <lineage>
        <taxon>Eukaryota</taxon>
        <taxon>Metazoa</taxon>
        <taxon>Ecdysozoa</taxon>
        <taxon>Arthropoda</taxon>
        <taxon>Chelicerata</taxon>
        <taxon>Arachnida</taxon>
        <taxon>Araneae</taxon>
        <taxon>Mygalomorphae</taxon>
        <taxon>Atypoidea</taxon>
        <taxon>Atypidae</taxon>
        <taxon>Atypus</taxon>
    </lineage>
</organism>